<dbReference type="InParanoid" id="A0A0C2WP56"/>
<dbReference type="AlphaFoldDB" id="A0A0C2WP56"/>
<accession>A0A0C2WP56</accession>
<dbReference type="HOGENOM" id="CLU_3013676_0_0_1"/>
<organism evidence="2 3">
    <name type="scientific">Amanita muscaria (strain Koide BX008)</name>
    <dbReference type="NCBI Taxonomy" id="946122"/>
    <lineage>
        <taxon>Eukaryota</taxon>
        <taxon>Fungi</taxon>
        <taxon>Dikarya</taxon>
        <taxon>Basidiomycota</taxon>
        <taxon>Agaricomycotina</taxon>
        <taxon>Agaricomycetes</taxon>
        <taxon>Agaricomycetidae</taxon>
        <taxon>Agaricales</taxon>
        <taxon>Pluteineae</taxon>
        <taxon>Amanitaceae</taxon>
        <taxon>Amanita</taxon>
    </lineage>
</organism>
<keyword evidence="1" id="KW-0812">Transmembrane</keyword>
<dbReference type="Proteomes" id="UP000054549">
    <property type="component" value="Unassembled WGS sequence"/>
</dbReference>
<keyword evidence="3" id="KW-1185">Reference proteome</keyword>
<gene>
    <name evidence="2" type="ORF">M378DRAFT_170573</name>
</gene>
<evidence type="ECO:0000256" key="1">
    <source>
        <dbReference type="SAM" id="Phobius"/>
    </source>
</evidence>
<name>A0A0C2WP56_AMAMK</name>
<sequence>MPHGTYSSGPTLGREFKITSLYRIFIFRACVLAIYHLAGTRDMTYAAVVLARFVPS</sequence>
<reference evidence="2 3" key="1">
    <citation type="submission" date="2014-04" db="EMBL/GenBank/DDBJ databases">
        <title>Evolutionary Origins and Diversification of the Mycorrhizal Mutualists.</title>
        <authorList>
            <consortium name="DOE Joint Genome Institute"/>
            <consortium name="Mycorrhizal Genomics Consortium"/>
            <person name="Kohler A."/>
            <person name="Kuo A."/>
            <person name="Nagy L.G."/>
            <person name="Floudas D."/>
            <person name="Copeland A."/>
            <person name="Barry K.W."/>
            <person name="Cichocki N."/>
            <person name="Veneault-Fourrey C."/>
            <person name="LaButti K."/>
            <person name="Lindquist E.A."/>
            <person name="Lipzen A."/>
            <person name="Lundell T."/>
            <person name="Morin E."/>
            <person name="Murat C."/>
            <person name="Riley R."/>
            <person name="Ohm R."/>
            <person name="Sun H."/>
            <person name="Tunlid A."/>
            <person name="Henrissat B."/>
            <person name="Grigoriev I.V."/>
            <person name="Hibbett D.S."/>
            <person name="Martin F."/>
        </authorList>
    </citation>
    <scope>NUCLEOTIDE SEQUENCE [LARGE SCALE GENOMIC DNA]</scope>
    <source>
        <strain evidence="2 3">Koide BX008</strain>
    </source>
</reference>
<keyword evidence="1" id="KW-0472">Membrane</keyword>
<keyword evidence="1" id="KW-1133">Transmembrane helix</keyword>
<protein>
    <submittedName>
        <fullName evidence="2">Uncharacterized protein</fullName>
    </submittedName>
</protein>
<evidence type="ECO:0000313" key="2">
    <source>
        <dbReference type="EMBL" id="KIL58486.1"/>
    </source>
</evidence>
<dbReference type="EMBL" id="KN818337">
    <property type="protein sequence ID" value="KIL58486.1"/>
    <property type="molecule type" value="Genomic_DNA"/>
</dbReference>
<feature type="transmembrane region" description="Helical" evidence="1">
    <location>
        <begin position="20"/>
        <end position="38"/>
    </location>
</feature>
<evidence type="ECO:0000313" key="3">
    <source>
        <dbReference type="Proteomes" id="UP000054549"/>
    </source>
</evidence>
<proteinExistence type="predicted"/>